<dbReference type="Proteomes" id="UP001054945">
    <property type="component" value="Unassembled WGS sequence"/>
</dbReference>
<evidence type="ECO:0000313" key="2">
    <source>
        <dbReference type="Proteomes" id="UP001054945"/>
    </source>
</evidence>
<evidence type="ECO:0000313" key="1">
    <source>
        <dbReference type="EMBL" id="GIZ00582.1"/>
    </source>
</evidence>
<reference evidence="1 2" key="1">
    <citation type="submission" date="2021-06" db="EMBL/GenBank/DDBJ databases">
        <title>Caerostris extrusa draft genome.</title>
        <authorList>
            <person name="Kono N."/>
            <person name="Arakawa K."/>
        </authorList>
    </citation>
    <scope>NUCLEOTIDE SEQUENCE [LARGE SCALE GENOMIC DNA]</scope>
</reference>
<comment type="caution">
    <text evidence="1">The sequence shown here is derived from an EMBL/GenBank/DDBJ whole genome shotgun (WGS) entry which is preliminary data.</text>
</comment>
<name>A0AAV4XZR4_CAEEX</name>
<sequence>MNGHYTLYIYPLLHEEGISIVPKHFQDLPSGTLNTEVVTNFSDGIVPSWLRANYDISSDRESWSAIRIPCPPIMCLLVPEELLSACPESPAVMAAWTFDE</sequence>
<dbReference type="AlphaFoldDB" id="A0AAV4XZR4"/>
<accession>A0AAV4XZR4</accession>
<gene>
    <name evidence="1" type="ORF">CEXT_647571</name>
</gene>
<proteinExistence type="predicted"/>
<keyword evidence="2" id="KW-1185">Reference proteome</keyword>
<protein>
    <submittedName>
        <fullName evidence="1">Uncharacterized protein</fullName>
    </submittedName>
</protein>
<organism evidence="1 2">
    <name type="scientific">Caerostris extrusa</name>
    <name type="common">Bark spider</name>
    <name type="synonym">Caerostris bankana</name>
    <dbReference type="NCBI Taxonomy" id="172846"/>
    <lineage>
        <taxon>Eukaryota</taxon>
        <taxon>Metazoa</taxon>
        <taxon>Ecdysozoa</taxon>
        <taxon>Arthropoda</taxon>
        <taxon>Chelicerata</taxon>
        <taxon>Arachnida</taxon>
        <taxon>Araneae</taxon>
        <taxon>Araneomorphae</taxon>
        <taxon>Entelegynae</taxon>
        <taxon>Araneoidea</taxon>
        <taxon>Araneidae</taxon>
        <taxon>Caerostris</taxon>
    </lineage>
</organism>
<dbReference type="EMBL" id="BPLR01001177">
    <property type="protein sequence ID" value="GIZ00582.1"/>
    <property type="molecule type" value="Genomic_DNA"/>
</dbReference>